<evidence type="ECO:0000313" key="2">
    <source>
        <dbReference type="Proteomes" id="UP000095743"/>
    </source>
</evidence>
<dbReference type="Proteomes" id="UP000095743">
    <property type="component" value="Chromosome"/>
</dbReference>
<protein>
    <submittedName>
        <fullName evidence="1">Uncharacterized protein</fullName>
    </submittedName>
</protein>
<name>A0A1D8GLL7_9FIRM</name>
<keyword evidence="2" id="KW-1185">Reference proteome</keyword>
<dbReference type="STRING" id="1424294.Gferi_21070"/>
<accession>A0A1D8GLL7</accession>
<proteinExistence type="predicted"/>
<reference evidence="1 2" key="1">
    <citation type="submission" date="2016-09" db="EMBL/GenBank/DDBJ databases">
        <title>Genomic analysis reveals versatility of anaerobic energy metabolism of Geosporobacter ferrireducens IRF9 of phylum Firmicutes.</title>
        <authorList>
            <person name="Kim S.-J."/>
        </authorList>
    </citation>
    <scope>NUCLEOTIDE SEQUENCE [LARGE SCALE GENOMIC DNA]</scope>
    <source>
        <strain evidence="1 2">IRF9</strain>
    </source>
</reference>
<gene>
    <name evidence="1" type="ORF">Gferi_21070</name>
</gene>
<organism evidence="1 2">
    <name type="scientific">Geosporobacter ferrireducens</name>
    <dbReference type="NCBI Taxonomy" id="1424294"/>
    <lineage>
        <taxon>Bacteria</taxon>
        <taxon>Bacillati</taxon>
        <taxon>Bacillota</taxon>
        <taxon>Clostridia</taxon>
        <taxon>Peptostreptococcales</taxon>
        <taxon>Thermotaleaceae</taxon>
        <taxon>Geosporobacter</taxon>
    </lineage>
</organism>
<dbReference type="KEGG" id="gfe:Gferi_21070"/>
<sequence length="74" mass="8626">MVWRCETRIEKGKDACANSPTLDEEWIKKVLGETVCENGAYDESVIRDKVDIIQIFNSYSIICYKNEEQAKIFF</sequence>
<evidence type="ECO:0000313" key="1">
    <source>
        <dbReference type="EMBL" id="AOT71805.1"/>
    </source>
</evidence>
<dbReference type="EMBL" id="CP017269">
    <property type="protein sequence ID" value="AOT71805.1"/>
    <property type="molecule type" value="Genomic_DNA"/>
</dbReference>
<dbReference type="AlphaFoldDB" id="A0A1D8GLL7"/>